<comment type="caution">
    <text evidence="1">The sequence shown here is derived from an EMBL/GenBank/DDBJ whole genome shotgun (WGS) entry which is preliminary data.</text>
</comment>
<dbReference type="RefSeq" id="WP_157568683.1">
    <property type="nucleotide sequence ID" value="NZ_WPIK01000015.1"/>
</dbReference>
<dbReference type="EMBL" id="WPIK01000015">
    <property type="protein sequence ID" value="MVN22944.1"/>
    <property type="molecule type" value="Genomic_DNA"/>
</dbReference>
<organism evidence="1 2">
    <name type="scientific">Mucilaginibacter arboris</name>
    <dbReference type="NCBI Taxonomy" id="2682090"/>
    <lineage>
        <taxon>Bacteria</taxon>
        <taxon>Pseudomonadati</taxon>
        <taxon>Bacteroidota</taxon>
        <taxon>Sphingobacteriia</taxon>
        <taxon>Sphingobacteriales</taxon>
        <taxon>Sphingobacteriaceae</taxon>
        <taxon>Mucilaginibacter</taxon>
    </lineage>
</organism>
<protein>
    <submittedName>
        <fullName evidence="1">Uncharacterized protein</fullName>
    </submittedName>
</protein>
<evidence type="ECO:0000313" key="1">
    <source>
        <dbReference type="EMBL" id="MVN22944.1"/>
    </source>
</evidence>
<keyword evidence="2" id="KW-1185">Reference proteome</keyword>
<proteinExistence type="predicted"/>
<dbReference type="Proteomes" id="UP000462014">
    <property type="component" value="Unassembled WGS sequence"/>
</dbReference>
<reference evidence="1 2" key="1">
    <citation type="submission" date="2019-12" db="EMBL/GenBank/DDBJ databases">
        <title>Mucilaginibacter sp. HMF7410 genome sequencing and assembly.</title>
        <authorList>
            <person name="Kang H."/>
            <person name="Cha I."/>
            <person name="Kim H."/>
            <person name="Joh K."/>
        </authorList>
    </citation>
    <scope>NUCLEOTIDE SEQUENCE [LARGE SCALE GENOMIC DNA]</scope>
    <source>
        <strain evidence="1 2">HMF7410</strain>
    </source>
</reference>
<sequence length="84" mass="9283">MEVFETVLAGSDGLIDGLVSTNTQFEVEKQYTFSSIDGSLTLIIARDETTGNWKRISSTEPYLSGWVDELGEQIDQRITPGPDL</sequence>
<evidence type="ECO:0000313" key="2">
    <source>
        <dbReference type="Proteomes" id="UP000462014"/>
    </source>
</evidence>
<dbReference type="AlphaFoldDB" id="A0A7K1T053"/>
<accession>A0A7K1T053</accession>
<gene>
    <name evidence="1" type="ORF">GO621_15570</name>
</gene>
<name>A0A7K1T053_9SPHI</name>